<dbReference type="SUPFAM" id="SSF55298">
    <property type="entry name" value="YjgF-like"/>
    <property type="match status" value="1"/>
</dbReference>
<dbReference type="GO" id="GO:0046417">
    <property type="term" value="P:chorismate metabolic process"/>
    <property type="evidence" value="ECO:0007669"/>
    <property type="project" value="TreeGrafter"/>
</dbReference>
<evidence type="ECO:0000256" key="2">
    <source>
        <dbReference type="PIRSR" id="PIRSR005965-1"/>
    </source>
</evidence>
<reference evidence="4 5" key="1">
    <citation type="submission" date="2015-09" db="EMBL/GenBank/DDBJ databases">
        <authorList>
            <consortium name="Pathogen Informatics"/>
        </authorList>
    </citation>
    <scope>NUCLEOTIDE SEQUENCE [LARGE SCALE GENOMIC DNA]</scope>
    <source>
        <strain evidence="4 5">2789STDY5608828</strain>
    </source>
</reference>
<dbReference type="PANTHER" id="PTHR21164">
    <property type="entry name" value="CHORISMATE MUTASE"/>
    <property type="match status" value="1"/>
</dbReference>
<dbReference type="PANTHER" id="PTHR21164:SF0">
    <property type="entry name" value="CHORISMATE MUTASE AROH"/>
    <property type="match status" value="1"/>
</dbReference>
<dbReference type="UniPathway" id="UPA00120">
    <property type="reaction ID" value="UER00203"/>
</dbReference>
<dbReference type="NCBIfam" id="TIGR01796">
    <property type="entry name" value="CM_mono_aroH"/>
    <property type="match status" value="1"/>
</dbReference>
<evidence type="ECO:0000256" key="3">
    <source>
        <dbReference type="PROSITE-ProRule" id="PRU00514"/>
    </source>
</evidence>
<feature type="binding site" evidence="2">
    <location>
        <position position="108"/>
    </location>
    <ligand>
        <name>prephenate</name>
        <dbReference type="ChEBI" id="CHEBI:29934"/>
    </ligand>
</feature>
<sequence length="120" mass="13178">MGMRGVRGAITVEKNEKAAIWQAAKAMMQELIERNELAPEDIGAVIFSMTEDLTAAFPTAGVRQLPGFDLVPLFDARQCAIEGSLEKCIRVLVLADTGKAQRDIHHIYMGKAVALRPDIR</sequence>
<name>A0A173WRI5_9FIRM</name>
<accession>A0A173WRI5</accession>
<protein>
    <recommendedName>
        <fullName evidence="1 3">chorismate mutase</fullName>
        <ecNumber evidence="1 3">5.4.99.5</ecNumber>
    </recommendedName>
</protein>
<dbReference type="STRING" id="187979.ERS852385_00361"/>
<feature type="binding site" evidence="2">
    <location>
        <position position="7"/>
    </location>
    <ligand>
        <name>prephenate</name>
        <dbReference type="ChEBI" id="CHEBI:29934"/>
    </ligand>
</feature>
<dbReference type="GO" id="GO:0009073">
    <property type="term" value="P:aromatic amino acid family biosynthetic process"/>
    <property type="evidence" value="ECO:0007669"/>
    <property type="project" value="UniProtKB-UniRule"/>
</dbReference>
<dbReference type="EC" id="5.4.99.5" evidence="1 3"/>
<dbReference type="PROSITE" id="PS51167">
    <property type="entry name" value="CHORISMATE_MUT_1"/>
    <property type="match status" value="1"/>
</dbReference>
<organism evidence="4 5">
    <name type="scientific">Mitsuokella jalaludinii</name>
    <dbReference type="NCBI Taxonomy" id="187979"/>
    <lineage>
        <taxon>Bacteria</taxon>
        <taxon>Bacillati</taxon>
        <taxon>Bacillota</taxon>
        <taxon>Negativicutes</taxon>
        <taxon>Selenomonadales</taxon>
        <taxon>Selenomonadaceae</taxon>
        <taxon>Mitsuokella</taxon>
    </lineage>
</organism>
<dbReference type="InterPro" id="IPR008243">
    <property type="entry name" value="Chorismate_mutase_AroH"/>
</dbReference>
<dbReference type="InterPro" id="IPR035959">
    <property type="entry name" value="RutC-like_sf"/>
</dbReference>
<dbReference type="CDD" id="cd02185">
    <property type="entry name" value="AroH"/>
    <property type="match status" value="1"/>
</dbReference>
<proteinExistence type="predicted"/>
<dbReference type="Pfam" id="PF07736">
    <property type="entry name" value="CM_1"/>
    <property type="match status" value="1"/>
</dbReference>
<comment type="catalytic activity">
    <reaction evidence="3">
        <text>chorismate = prephenate</text>
        <dbReference type="Rhea" id="RHEA:13897"/>
        <dbReference type="ChEBI" id="CHEBI:29748"/>
        <dbReference type="ChEBI" id="CHEBI:29934"/>
        <dbReference type="EC" id="5.4.99.5"/>
    </reaction>
</comment>
<dbReference type="AlphaFoldDB" id="A0A173WRI5"/>
<dbReference type="eggNOG" id="COG4401">
    <property type="taxonomic scope" value="Bacteria"/>
</dbReference>
<evidence type="ECO:0000313" key="5">
    <source>
        <dbReference type="Proteomes" id="UP000095546"/>
    </source>
</evidence>
<dbReference type="Gene3D" id="3.30.1330.40">
    <property type="entry name" value="RutC-like"/>
    <property type="match status" value="1"/>
</dbReference>
<keyword evidence="2 3" id="KW-0057">Aromatic amino acid biosynthesis</keyword>
<keyword evidence="3 4" id="KW-0413">Isomerase</keyword>
<keyword evidence="5" id="KW-1185">Reference proteome</keyword>
<evidence type="ECO:0000313" key="4">
    <source>
        <dbReference type="EMBL" id="CUN41546.1"/>
    </source>
</evidence>
<dbReference type="EMBL" id="CYYU01000001">
    <property type="protein sequence ID" value="CUN41546.1"/>
    <property type="molecule type" value="Genomic_DNA"/>
</dbReference>
<dbReference type="PIRSF" id="PIRSF005965">
    <property type="entry name" value="Chor_mut_AroH"/>
    <property type="match status" value="1"/>
</dbReference>
<evidence type="ECO:0000256" key="1">
    <source>
        <dbReference type="NCBIfam" id="TIGR01796"/>
    </source>
</evidence>
<dbReference type="GO" id="GO:0008652">
    <property type="term" value="P:amino acid biosynthetic process"/>
    <property type="evidence" value="ECO:0007669"/>
    <property type="project" value="UniProtKB-UniRule"/>
</dbReference>
<gene>
    <name evidence="4" type="primary">aroH</name>
    <name evidence="4" type="ORF">ERS852385_00361</name>
</gene>
<keyword evidence="2 3" id="KW-0028">Amino-acid biosynthesis</keyword>
<feature type="binding site" evidence="2">
    <location>
        <position position="90"/>
    </location>
    <ligand>
        <name>prephenate</name>
        <dbReference type="ChEBI" id="CHEBI:29934"/>
    </ligand>
</feature>
<dbReference type="GO" id="GO:0004106">
    <property type="term" value="F:chorismate mutase activity"/>
    <property type="evidence" value="ECO:0007669"/>
    <property type="project" value="UniProtKB-UniRule"/>
</dbReference>
<dbReference type="Proteomes" id="UP000095546">
    <property type="component" value="Unassembled WGS sequence"/>
</dbReference>